<dbReference type="PANTHER" id="PTHR30086">
    <property type="entry name" value="ARGININE EXPORTER PROTEIN ARGO"/>
    <property type="match status" value="1"/>
</dbReference>
<organism evidence="9 10">
    <name type="scientific">Pantoea rodasii</name>
    <dbReference type="NCBI Taxonomy" id="1076549"/>
    <lineage>
        <taxon>Bacteria</taxon>
        <taxon>Pseudomonadati</taxon>
        <taxon>Pseudomonadota</taxon>
        <taxon>Gammaproteobacteria</taxon>
        <taxon>Enterobacterales</taxon>
        <taxon>Erwiniaceae</taxon>
        <taxon>Pantoea</taxon>
    </lineage>
</organism>
<evidence type="ECO:0000256" key="4">
    <source>
        <dbReference type="ARBA" id="ARBA00022692"/>
    </source>
</evidence>
<dbReference type="GO" id="GO:0005886">
    <property type="term" value="C:plasma membrane"/>
    <property type="evidence" value="ECO:0007669"/>
    <property type="project" value="UniProtKB-SubCell"/>
</dbReference>
<evidence type="ECO:0000256" key="7">
    <source>
        <dbReference type="ARBA" id="ARBA00048489"/>
    </source>
</evidence>
<evidence type="ECO:0000313" key="9">
    <source>
        <dbReference type="EMBL" id="KHJ67361.1"/>
    </source>
</evidence>
<gene>
    <name evidence="9" type="ORF">QU24_14260</name>
</gene>
<dbReference type="AlphaFoldDB" id="A0A0B1R6R1"/>
<feature type="transmembrane region" description="Helical" evidence="8">
    <location>
        <begin position="159"/>
        <end position="179"/>
    </location>
</feature>
<reference evidence="9 10" key="1">
    <citation type="submission" date="2014-11" db="EMBL/GenBank/DDBJ databases">
        <title>Genome sequencing of Pantoea rodasii ND03.</title>
        <authorList>
            <person name="Muhamad Yunos N.Y."/>
            <person name="Chan K.-G."/>
        </authorList>
    </citation>
    <scope>NUCLEOTIDE SEQUENCE [LARGE SCALE GENOMIC DNA]</scope>
    <source>
        <strain evidence="9 10">ND03</strain>
    </source>
</reference>
<dbReference type="GO" id="GO:0015820">
    <property type="term" value="P:L-leucine transport"/>
    <property type="evidence" value="ECO:0007669"/>
    <property type="project" value="TreeGrafter"/>
</dbReference>
<comment type="similarity">
    <text evidence="2">Belongs to the Rht family.</text>
</comment>
<protein>
    <submittedName>
        <fullName evidence="9">Leucine export protein LeuE</fullName>
    </submittedName>
</protein>
<dbReference type="NCBIfam" id="NF008201">
    <property type="entry name" value="PRK10958.1"/>
    <property type="match status" value="1"/>
</dbReference>
<name>A0A0B1R6R1_9GAMM</name>
<evidence type="ECO:0000256" key="2">
    <source>
        <dbReference type="ARBA" id="ARBA00007928"/>
    </source>
</evidence>
<evidence type="ECO:0000256" key="1">
    <source>
        <dbReference type="ARBA" id="ARBA00004651"/>
    </source>
</evidence>
<dbReference type="Pfam" id="PF01810">
    <property type="entry name" value="LysE"/>
    <property type="match status" value="1"/>
</dbReference>
<keyword evidence="6 8" id="KW-0472">Membrane</keyword>
<dbReference type="RefSeq" id="WP_039332260.1">
    <property type="nucleotide sequence ID" value="NZ_JTJJ01000051.1"/>
</dbReference>
<keyword evidence="3" id="KW-1003">Cell membrane</keyword>
<keyword evidence="4 8" id="KW-0812">Transmembrane</keyword>
<evidence type="ECO:0000256" key="5">
    <source>
        <dbReference type="ARBA" id="ARBA00022989"/>
    </source>
</evidence>
<comment type="caution">
    <text evidence="9">The sequence shown here is derived from an EMBL/GenBank/DDBJ whole genome shotgun (WGS) entry which is preliminary data.</text>
</comment>
<dbReference type="EMBL" id="JTJJ01000051">
    <property type="protein sequence ID" value="KHJ67361.1"/>
    <property type="molecule type" value="Genomic_DNA"/>
</dbReference>
<dbReference type="GO" id="GO:0015190">
    <property type="term" value="F:L-leucine transmembrane transporter activity"/>
    <property type="evidence" value="ECO:0007669"/>
    <property type="project" value="TreeGrafter"/>
</dbReference>
<evidence type="ECO:0000313" key="10">
    <source>
        <dbReference type="Proteomes" id="UP000030853"/>
    </source>
</evidence>
<comment type="catalytic activity">
    <reaction evidence="7">
        <text>L-leucine(in) + H(+)(out) = L-leucine(out) + H(+)(in)</text>
        <dbReference type="Rhea" id="RHEA:28731"/>
        <dbReference type="ChEBI" id="CHEBI:15378"/>
        <dbReference type="ChEBI" id="CHEBI:57427"/>
    </reaction>
    <physiologicalReaction direction="left-to-right" evidence="7">
        <dbReference type="Rhea" id="RHEA:28732"/>
    </physiologicalReaction>
</comment>
<dbReference type="PIRSF" id="PIRSF006324">
    <property type="entry name" value="LeuE"/>
    <property type="match status" value="1"/>
</dbReference>
<feature type="transmembrane region" description="Helical" evidence="8">
    <location>
        <begin position="191"/>
        <end position="209"/>
    </location>
</feature>
<feature type="transmembrane region" description="Helical" evidence="8">
    <location>
        <begin position="116"/>
        <end position="139"/>
    </location>
</feature>
<evidence type="ECO:0000256" key="3">
    <source>
        <dbReference type="ARBA" id="ARBA00022475"/>
    </source>
</evidence>
<dbReference type="Proteomes" id="UP000030853">
    <property type="component" value="Unassembled WGS sequence"/>
</dbReference>
<feature type="transmembrane region" description="Helical" evidence="8">
    <location>
        <begin position="75"/>
        <end position="96"/>
    </location>
</feature>
<evidence type="ECO:0000256" key="8">
    <source>
        <dbReference type="SAM" id="Phobius"/>
    </source>
</evidence>
<keyword evidence="5 8" id="KW-1133">Transmembrane helix</keyword>
<proteinExistence type="inferred from homology"/>
<feature type="transmembrane region" description="Helical" evidence="8">
    <location>
        <begin position="46"/>
        <end position="69"/>
    </location>
</feature>
<dbReference type="PANTHER" id="PTHR30086:SF15">
    <property type="entry name" value="LEUCINE EFFLUX PROTEIN"/>
    <property type="match status" value="1"/>
</dbReference>
<sequence>MLHDVGIINLWTFLAGALVIILLPGPNSLYVLRTGMSRGAKAASKAIAGVMLGDLILIFLAWAGVATLIRTSPHIFMVVKYLGAMFLLYLGVKIIIGALRKRDNASSTETVKVENYFLRALLLGVTNPKAILFYVSFFIQFVDPAVTHTAPAFAVLGSMIQLMSLSYYLILLMAGSVMVRFLKNRTRLVKLANMLTGMLFFGFAVRLVSAQS</sequence>
<comment type="subcellular location">
    <subcellularLocation>
        <location evidence="1">Cell membrane</location>
        <topology evidence="1">Multi-pass membrane protein</topology>
    </subcellularLocation>
</comment>
<accession>A0A0B1R6R1</accession>
<feature type="transmembrane region" description="Helical" evidence="8">
    <location>
        <begin position="6"/>
        <end position="25"/>
    </location>
</feature>
<dbReference type="InterPro" id="IPR001123">
    <property type="entry name" value="LeuE-type"/>
</dbReference>
<evidence type="ECO:0000256" key="6">
    <source>
        <dbReference type="ARBA" id="ARBA00023136"/>
    </source>
</evidence>